<evidence type="ECO:0000313" key="12">
    <source>
        <dbReference type="Proteomes" id="UP000694547"/>
    </source>
</evidence>
<dbReference type="InterPro" id="IPR005818">
    <property type="entry name" value="Histone_H1/H5_H15"/>
</dbReference>
<reference evidence="11" key="2">
    <citation type="submission" date="2025-08" db="UniProtKB">
        <authorList>
            <consortium name="Ensembl"/>
        </authorList>
    </citation>
    <scope>IDENTIFICATION</scope>
</reference>
<evidence type="ECO:0000256" key="3">
    <source>
        <dbReference type="ARBA" id="ARBA00023242"/>
    </source>
</evidence>
<dbReference type="Gene3D" id="1.10.10.10">
    <property type="entry name" value="Winged helix-like DNA-binding domain superfamily/Winged helix DNA-binding domain"/>
    <property type="match status" value="1"/>
</dbReference>
<organism evidence="11 12">
    <name type="scientific">Peromyscus maniculatus bairdii</name>
    <name type="common">Prairie deer mouse</name>
    <dbReference type="NCBI Taxonomy" id="230844"/>
    <lineage>
        <taxon>Eukaryota</taxon>
        <taxon>Metazoa</taxon>
        <taxon>Chordata</taxon>
        <taxon>Craniata</taxon>
        <taxon>Vertebrata</taxon>
        <taxon>Euteleostomi</taxon>
        <taxon>Mammalia</taxon>
        <taxon>Eutheria</taxon>
        <taxon>Euarchontoglires</taxon>
        <taxon>Glires</taxon>
        <taxon>Rodentia</taxon>
        <taxon>Myomorpha</taxon>
        <taxon>Muroidea</taxon>
        <taxon>Cricetidae</taxon>
        <taxon>Neotominae</taxon>
        <taxon>Peromyscus</taxon>
    </lineage>
</organism>
<evidence type="ECO:0000256" key="5">
    <source>
        <dbReference type="ARBA" id="ARBA00073462"/>
    </source>
</evidence>
<dbReference type="InterPro" id="IPR036390">
    <property type="entry name" value="WH_DNA-bd_sf"/>
</dbReference>
<feature type="compositionally biased region" description="Polar residues" evidence="9">
    <location>
        <begin position="248"/>
        <end position="258"/>
    </location>
</feature>
<sequence>MAPGSVSSSSFSSSPSRDTSPSGSPELHETHKPGPNPRRVLVGRRNPTMLRMVLEALQAREKRQGTSVVAIKLYILHKYPTVDVARFKYLLKQALDTGMRRGLLTRPANSKAKGATGSFKLVPKSKKKRTCSSRARRGATDAKKTGPKKATELKTDHAGNTKTENVVLKPGPKTKACSYPAATLEKAPPKKPSKAKLGEVRKAPLKPDKATRAPPTANQIGQKVRRSGSRQEAEAYRKTKDVCEKSEPSANKVQNSGASLAKRKMAATAHTETAVQGARMVHKTKAPAPPQDMGCRAQPTHRVRRTKTPENSKAW</sequence>
<dbReference type="GO" id="GO:0000786">
    <property type="term" value="C:nucleosome"/>
    <property type="evidence" value="ECO:0007669"/>
    <property type="project" value="InterPro"/>
</dbReference>
<evidence type="ECO:0000256" key="4">
    <source>
        <dbReference type="ARBA" id="ARBA00056213"/>
    </source>
</evidence>
<keyword evidence="3" id="KW-0539">Nucleus</keyword>
<feature type="compositionally biased region" description="Basic and acidic residues" evidence="9">
    <location>
        <begin position="138"/>
        <end position="159"/>
    </location>
</feature>
<dbReference type="Pfam" id="PF00538">
    <property type="entry name" value="Linker_histone"/>
    <property type="match status" value="1"/>
</dbReference>
<dbReference type="GeneTree" id="ENSGT00940000160900"/>
<reference evidence="11" key="3">
    <citation type="submission" date="2025-09" db="UniProtKB">
        <authorList>
            <consortium name="Ensembl"/>
        </authorList>
    </citation>
    <scope>IDENTIFICATION</scope>
</reference>
<evidence type="ECO:0000256" key="6">
    <source>
        <dbReference type="ARBA" id="ARBA00078404"/>
    </source>
</evidence>
<reference evidence="11 12" key="1">
    <citation type="submission" date="2018-10" db="EMBL/GenBank/DDBJ databases">
        <title>Improved assembly of the deer mouse Peromyscus maniculatus genome.</title>
        <authorList>
            <person name="Lassance J.-M."/>
            <person name="Hoekstra H.E."/>
        </authorList>
    </citation>
    <scope>NUCLEOTIDE SEQUENCE [LARGE SCALE GENOMIC DNA]</scope>
</reference>
<evidence type="ECO:0000256" key="2">
    <source>
        <dbReference type="ARBA" id="ARBA00023125"/>
    </source>
</evidence>
<dbReference type="GO" id="GO:0006334">
    <property type="term" value="P:nucleosome assembly"/>
    <property type="evidence" value="ECO:0007669"/>
    <property type="project" value="InterPro"/>
</dbReference>
<dbReference type="GO" id="GO:0030527">
    <property type="term" value="F:structural constituent of chromatin"/>
    <property type="evidence" value="ECO:0007669"/>
    <property type="project" value="Ensembl"/>
</dbReference>
<accession>A0A8C8TJY9</accession>
<evidence type="ECO:0000256" key="9">
    <source>
        <dbReference type="SAM" id="MobiDB-lite"/>
    </source>
</evidence>
<evidence type="ECO:0000256" key="8">
    <source>
        <dbReference type="ARBA" id="ARBA00080360"/>
    </source>
</evidence>
<feature type="compositionally biased region" description="Low complexity" evidence="9">
    <location>
        <begin position="1"/>
        <end position="25"/>
    </location>
</feature>
<dbReference type="CDD" id="cd00073">
    <property type="entry name" value="H15"/>
    <property type="match status" value="1"/>
</dbReference>
<dbReference type="GO" id="GO:0040029">
    <property type="term" value="P:epigenetic regulation of gene expression"/>
    <property type="evidence" value="ECO:0007669"/>
    <property type="project" value="Ensembl"/>
</dbReference>
<feature type="compositionally biased region" description="Basic residues" evidence="9">
    <location>
        <begin position="123"/>
        <end position="137"/>
    </location>
</feature>
<feature type="compositionally biased region" description="Basic and acidic residues" evidence="9">
    <location>
        <begin position="229"/>
        <end position="247"/>
    </location>
</feature>
<dbReference type="Ensembl" id="ENSPEMT00000014562.2">
    <property type="protein sequence ID" value="ENSPEMP00000010387.1"/>
    <property type="gene ID" value="ENSPEMG00000011381.2"/>
</dbReference>
<dbReference type="FunFam" id="1.10.10.10:FF:000393">
    <property type="entry name" value="Oocyte-specific H1 histone"/>
    <property type="match status" value="1"/>
</dbReference>
<evidence type="ECO:0000256" key="7">
    <source>
        <dbReference type="ARBA" id="ARBA00078520"/>
    </source>
</evidence>
<dbReference type="AlphaFoldDB" id="A0A8C8TJY9"/>
<protein>
    <recommendedName>
        <fullName evidence="5">Histone H1.8</fullName>
    </recommendedName>
    <alternativeName>
        <fullName evidence="8">Histone H1oo</fullName>
    </alternativeName>
    <alternativeName>
        <fullName evidence="6">Oocyte-specific histone H1</fullName>
    </alternativeName>
    <alternativeName>
        <fullName evidence="7">Oocyte-specific linker histone H1</fullName>
    </alternativeName>
</protein>
<evidence type="ECO:0000313" key="11">
    <source>
        <dbReference type="Ensembl" id="ENSPEMP00000010387.1"/>
    </source>
</evidence>
<dbReference type="GO" id="GO:0001674">
    <property type="term" value="C:female germ cell nucleus"/>
    <property type="evidence" value="ECO:0007669"/>
    <property type="project" value="Ensembl"/>
</dbReference>
<dbReference type="PROSITE" id="PS51504">
    <property type="entry name" value="H15"/>
    <property type="match status" value="1"/>
</dbReference>
<keyword evidence="2" id="KW-0238">DNA-binding</keyword>
<feature type="region of interest" description="Disordered" evidence="9">
    <location>
        <begin position="1"/>
        <end position="44"/>
    </location>
</feature>
<dbReference type="GO" id="GO:0031492">
    <property type="term" value="F:nucleosomal DNA binding"/>
    <property type="evidence" value="ECO:0007669"/>
    <property type="project" value="Ensembl"/>
</dbReference>
<feature type="domain" description="H15" evidence="10">
    <location>
        <begin position="45"/>
        <end position="123"/>
    </location>
</feature>
<gene>
    <name evidence="11" type="primary">LOC102914019</name>
</gene>
<keyword evidence="12" id="KW-1185">Reference proteome</keyword>
<keyword evidence="1" id="KW-0158">Chromosome</keyword>
<name>A0A8C8TJY9_PERMB</name>
<proteinExistence type="predicted"/>
<comment type="function">
    <text evidence="4">May play a key role in the control of gene expression during oogenesis and early embryogenesis, presumably through the perturbation of chromatin structure. Essential for meiotic maturation of germinal vesicle-stage oocytes. The somatic type linker histone H1c is rapidly replaced by H1oo in a donor nucleus transplanted into an oocyte. The greater mobility of H1oo as compared to H1c may contribute to this rapid replacement and increased instability of the embryonic chromatin structure. The rapid replacement of H1c with H1oo may play an important role in nuclear remodeling.</text>
</comment>
<evidence type="ECO:0000259" key="10">
    <source>
        <dbReference type="PROSITE" id="PS51504"/>
    </source>
</evidence>
<evidence type="ECO:0000256" key="1">
    <source>
        <dbReference type="ARBA" id="ARBA00022454"/>
    </source>
</evidence>
<dbReference type="SMART" id="SM00526">
    <property type="entry name" value="H15"/>
    <property type="match status" value="1"/>
</dbReference>
<feature type="region of interest" description="Disordered" evidence="9">
    <location>
        <begin position="109"/>
        <end position="315"/>
    </location>
</feature>
<dbReference type="Proteomes" id="UP000694547">
    <property type="component" value="Chromosome 3"/>
</dbReference>
<feature type="compositionally biased region" description="Basic and acidic residues" evidence="9">
    <location>
        <begin position="196"/>
        <end position="211"/>
    </location>
</feature>
<dbReference type="InterPro" id="IPR036388">
    <property type="entry name" value="WH-like_DNA-bd_sf"/>
</dbReference>
<dbReference type="SUPFAM" id="SSF46785">
    <property type="entry name" value="Winged helix' DNA-binding domain"/>
    <property type="match status" value="1"/>
</dbReference>